<comment type="caution">
    <text evidence="2">The sequence shown here is derived from an EMBL/GenBank/DDBJ whole genome shotgun (WGS) entry which is preliminary data.</text>
</comment>
<evidence type="ECO:0000313" key="3">
    <source>
        <dbReference type="Proteomes" id="UP000735302"/>
    </source>
</evidence>
<evidence type="ECO:0000256" key="1">
    <source>
        <dbReference type="SAM" id="SignalP"/>
    </source>
</evidence>
<name>A0AAV4BRU8_9GAST</name>
<dbReference type="EMBL" id="BLXT01005778">
    <property type="protein sequence ID" value="GFO25961.1"/>
    <property type="molecule type" value="Genomic_DNA"/>
</dbReference>
<gene>
    <name evidence="2" type="ORF">PoB_005246600</name>
</gene>
<dbReference type="AlphaFoldDB" id="A0AAV4BRU8"/>
<dbReference type="Proteomes" id="UP000735302">
    <property type="component" value="Unassembled WGS sequence"/>
</dbReference>
<protein>
    <recommendedName>
        <fullName evidence="4">Secreted protein</fullName>
    </recommendedName>
</protein>
<reference evidence="2 3" key="1">
    <citation type="journal article" date="2021" name="Elife">
        <title>Chloroplast acquisition without the gene transfer in kleptoplastic sea slugs, Plakobranchus ocellatus.</title>
        <authorList>
            <person name="Maeda T."/>
            <person name="Takahashi S."/>
            <person name="Yoshida T."/>
            <person name="Shimamura S."/>
            <person name="Takaki Y."/>
            <person name="Nagai Y."/>
            <person name="Toyoda A."/>
            <person name="Suzuki Y."/>
            <person name="Arimoto A."/>
            <person name="Ishii H."/>
            <person name="Satoh N."/>
            <person name="Nishiyama T."/>
            <person name="Hasebe M."/>
            <person name="Maruyama T."/>
            <person name="Minagawa J."/>
            <person name="Obokata J."/>
            <person name="Shigenobu S."/>
        </authorList>
    </citation>
    <scope>NUCLEOTIDE SEQUENCE [LARGE SCALE GENOMIC DNA]</scope>
</reference>
<proteinExistence type="predicted"/>
<evidence type="ECO:0008006" key="4">
    <source>
        <dbReference type="Google" id="ProtNLM"/>
    </source>
</evidence>
<keyword evidence="3" id="KW-1185">Reference proteome</keyword>
<organism evidence="2 3">
    <name type="scientific">Plakobranchus ocellatus</name>
    <dbReference type="NCBI Taxonomy" id="259542"/>
    <lineage>
        <taxon>Eukaryota</taxon>
        <taxon>Metazoa</taxon>
        <taxon>Spiralia</taxon>
        <taxon>Lophotrochozoa</taxon>
        <taxon>Mollusca</taxon>
        <taxon>Gastropoda</taxon>
        <taxon>Heterobranchia</taxon>
        <taxon>Euthyneura</taxon>
        <taxon>Panpulmonata</taxon>
        <taxon>Sacoglossa</taxon>
        <taxon>Placobranchoidea</taxon>
        <taxon>Plakobranchidae</taxon>
        <taxon>Plakobranchus</taxon>
    </lineage>
</organism>
<evidence type="ECO:0000313" key="2">
    <source>
        <dbReference type="EMBL" id="GFO25961.1"/>
    </source>
</evidence>
<sequence length="145" mass="15775">MHNDGCLVLVVSLRLAAAKSLPSPPSSTSSWSGGFHPGSAFSLRASKHGTCVTARVGSTTVDWEPGHTISIGKIANKRERRLPFILPYKSRGRLEQRMTGKRRMVFAEPDGKGENKHDVIQLSLMKFVQFLAVSTSSAFMSASMV</sequence>
<accession>A0AAV4BRU8</accession>
<keyword evidence="1" id="KW-0732">Signal</keyword>
<feature type="chain" id="PRO_5043752622" description="Secreted protein" evidence="1">
    <location>
        <begin position="19"/>
        <end position="145"/>
    </location>
</feature>
<feature type="signal peptide" evidence="1">
    <location>
        <begin position="1"/>
        <end position="18"/>
    </location>
</feature>